<accession>A0ABY1QJT8</accession>
<name>A0ABY1QJT8_9BURK</name>
<dbReference type="SUPFAM" id="SSF52833">
    <property type="entry name" value="Thioredoxin-like"/>
    <property type="match status" value="1"/>
</dbReference>
<dbReference type="Proteomes" id="UP001158049">
    <property type="component" value="Unassembled WGS sequence"/>
</dbReference>
<dbReference type="InterPro" id="IPR050824">
    <property type="entry name" value="Thiol_disulfide_DsbA"/>
</dbReference>
<gene>
    <name evidence="2" type="ORF">SAMN06295970_11864</name>
</gene>
<reference evidence="2 3" key="1">
    <citation type="submission" date="2017-05" db="EMBL/GenBank/DDBJ databases">
        <authorList>
            <person name="Varghese N."/>
            <person name="Submissions S."/>
        </authorList>
    </citation>
    <scope>NUCLEOTIDE SEQUENCE [LARGE SCALE GENOMIC DNA]</scope>
    <source>
        <strain evidence="2 3">DSM 26001</strain>
    </source>
</reference>
<dbReference type="RefSeq" id="WP_283444191.1">
    <property type="nucleotide sequence ID" value="NZ_FXUL01000018.1"/>
</dbReference>
<feature type="domain" description="Thioredoxin-like fold" evidence="1">
    <location>
        <begin position="12"/>
        <end position="154"/>
    </location>
</feature>
<keyword evidence="3" id="KW-1185">Reference proteome</keyword>
<dbReference type="Gene3D" id="3.40.30.10">
    <property type="entry name" value="Glutaredoxin"/>
    <property type="match status" value="1"/>
</dbReference>
<proteinExistence type="predicted"/>
<dbReference type="Pfam" id="PF13462">
    <property type="entry name" value="Thioredoxin_4"/>
    <property type="match status" value="1"/>
</dbReference>
<comment type="caution">
    <text evidence="2">The sequence shown here is derived from an EMBL/GenBank/DDBJ whole genome shotgun (WGS) entry which is preliminary data.</text>
</comment>
<protein>
    <submittedName>
        <fullName evidence="2">Thiol:disulfide interchange protein DsbA</fullName>
    </submittedName>
</protein>
<organism evidence="2 3">
    <name type="scientific">Noviherbaspirillum suwonense</name>
    <dbReference type="NCBI Taxonomy" id="1224511"/>
    <lineage>
        <taxon>Bacteria</taxon>
        <taxon>Pseudomonadati</taxon>
        <taxon>Pseudomonadota</taxon>
        <taxon>Betaproteobacteria</taxon>
        <taxon>Burkholderiales</taxon>
        <taxon>Oxalobacteraceae</taxon>
        <taxon>Noviherbaspirillum</taxon>
    </lineage>
</organism>
<evidence type="ECO:0000313" key="3">
    <source>
        <dbReference type="Proteomes" id="UP001158049"/>
    </source>
</evidence>
<sequence>MPFREVPSRSSDAKKVFCFFSFTCPVSAGYHASIAQWGESLPRGWQLEFVPVTLPERETIIASRAYFAAMHADPAKIYDFVGAAYSLIQQQGMRQDDAQTWDRAAKMAGITRFAAGWQKVSSGAVKKPYEDLLAYDVSATPSLAIGGRYVITPDDTNGDKDLFIQLASAMVSKSM</sequence>
<evidence type="ECO:0000313" key="2">
    <source>
        <dbReference type="EMBL" id="SMP72586.1"/>
    </source>
</evidence>
<evidence type="ECO:0000259" key="1">
    <source>
        <dbReference type="Pfam" id="PF13462"/>
    </source>
</evidence>
<dbReference type="PANTHER" id="PTHR35891:SF3">
    <property type="entry name" value="THIOL:DISULFIDE INTERCHANGE PROTEIN DSBL"/>
    <property type="match status" value="1"/>
</dbReference>
<dbReference type="PANTHER" id="PTHR35891">
    <property type="entry name" value="THIOL:DISULFIDE INTERCHANGE PROTEIN DSBA"/>
    <property type="match status" value="1"/>
</dbReference>
<dbReference type="InterPro" id="IPR012336">
    <property type="entry name" value="Thioredoxin-like_fold"/>
</dbReference>
<dbReference type="InterPro" id="IPR036249">
    <property type="entry name" value="Thioredoxin-like_sf"/>
</dbReference>
<dbReference type="EMBL" id="FXUL01000018">
    <property type="protein sequence ID" value="SMP72586.1"/>
    <property type="molecule type" value="Genomic_DNA"/>
</dbReference>